<dbReference type="Proteomes" id="UP000095038">
    <property type="component" value="Unassembled WGS sequence"/>
</dbReference>
<dbReference type="InParanoid" id="A0A1D2VL18"/>
<dbReference type="GO" id="GO:0005739">
    <property type="term" value="C:mitochondrion"/>
    <property type="evidence" value="ECO:0007669"/>
    <property type="project" value="TreeGrafter"/>
</dbReference>
<keyword evidence="2" id="KW-1185">Reference proteome</keyword>
<evidence type="ECO:0000313" key="1">
    <source>
        <dbReference type="EMBL" id="ODV62289.1"/>
    </source>
</evidence>
<dbReference type="Pfam" id="PF13242">
    <property type="entry name" value="Hydrolase_like"/>
    <property type="match status" value="1"/>
</dbReference>
<name>A0A1D2VL18_9ASCO</name>
<dbReference type="SUPFAM" id="SSF56784">
    <property type="entry name" value="HAD-like"/>
    <property type="match status" value="2"/>
</dbReference>
<dbReference type="InterPro" id="IPR023214">
    <property type="entry name" value="HAD_sf"/>
</dbReference>
<protein>
    <submittedName>
        <fullName evidence="1">HAD-superfamily hydrolase</fullName>
    </submittedName>
</protein>
<dbReference type="GeneID" id="30966428"/>
<dbReference type="PANTHER" id="PTHR14269:SF4">
    <property type="entry name" value="CAT EYE SYNDROME CRITICAL REGION PROTEIN 5"/>
    <property type="match status" value="1"/>
</dbReference>
<dbReference type="Pfam" id="PF13344">
    <property type="entry name" value="Hydrolase_6"/>
    <property type="match status" value="1"/>
</dbReference>
<dbReference type="STRING" id="1344418.A0A1D2VL18"/>
<dbReference type="InterPro" id="IPR006353">
    <property type="entry name" value="HAD-SF_hydro_IIA_CECR5"/>
</dbReference>
<dbReference type="Gene3D" id="3.40.50.1000">
    <property type="entry name" value="HAD superfamily/HAD-like"/>
    <property type="match status" value="3"/>
</dbReference>
<dbReference type="AlphaFoldDB" id="A0A1D2VL18"/>
<dbReference type="EMBL" id="KV454477">
    <property type="protein sequence ID" value="ODV62289.1"/>
    <property type="molecule type" value="Genomic_DNA"/>
</dbReference>
<dbReference type="PANTHER" id="PTHR14269">
    <property type="entry name" value="CDP-DIACYLGLYCEROL--GLYCEROL-3-PHOSPHATE 3-PHOSPHATIDYLTRANSFERASE-RELATED"/>
    <property type="match status" value="1"/>
</dbReference>
<dbReference type="OrthoDB" id="10251048at2759"/>
<keyword evidence="1" id="KW-0378">Hydrolase</keyword>
<dbReference type="NCBIfam" id="TIGR01460">
    <property type="entry name" value="HAD-SF-IIA"/>
    <property type="match status" value="1"/>
</dbReference>
<dbReference type="InterPro" id="IPR006357">
    <property type="entry name" value="HAD-SF_hydro_IIA"/>
</dbReference>
<dbReference type="FunFam" id="3.40.50.1000:FF:000069">
    <property type="entry name" value="HAD-superfamily subfamily IIA hydrolase"/>
    <property type="match status" value="1"/>
</dbReference>
<dbReference type="RefSeq" id="XP_020048596.1">
    <property type="nucleotide sequence ID" value="XM_020192792.1"/>
</dbReference>
<sequence length="502" mass="56259">MSSITSLSNSLSNSFITDSIDTAKTTPMASPAMKPNMSYSYLNNDNIDQMQPLPRKEKVSSLSLSDQWNYSSLTRLNSSIASRSRSSSIISAGISRNTSINKSRIQKKLVIDHQRVASYAFCFDIDGVIVKGPETIPEAKTALKMLNGDNPYNIKVPYIFVTNGGGRSEKARCQDLSKRLNVPVAQNQVIQGHTPMKDLINVFKTVLVVGGVGNDCRNVALEYGFEDVVTPLDIMKWNPSVTPYHTLTEQELKFAEDRDFNNVKIDAILVFADSRNWAADQQIILELLLSRNGYMGTASDTFDQGPGLFFAHSDFVWATNYKLSRYGMGALQVSIAALYREHTGKELKVTRFGKPQRGTFRYTSKVLTNWRKDVLEEHVDNTDSPFISDISDEDEDDYFSTSDTDDEPLTVQALSGKLKLDIPPASTVYFVGDTPESDIRFANSHDASWFSILVKTGVYQNGTVPRYQPKHTCENVLEAVQFAIEREHEKELAEWNLTMTRP</sequence>
<dbReference type="InterPro" id="IPR036412">
    <property type="entry name" value="HAD-like_sf"/>
</dbReference>
<dbReference type="GO" id="GO:0046474">
    <property type="term" value="P:glycerophospholipid biosynthetic process"/>
    <property type="evidence" value="ECO:0007669"/>
    <property type="project" value="TreeGrafter"/>
</dbReference>
<evidence type="ECO:0000313" key="2">
    <source>
        <dbReference type="Proteomes" id="UP000095038"/>
    </source>
</evidence>
<gene>
    <name evidence="1" type="ORF">ASCRUDRAFT_74708</name>
</gene>
<dbReference type="NCBIfam" id="TIGR01456">
    <property type="entry name" value="CECR5"/>
    <property type="match status" value="1"/>
</dbReference>
<reference evidence="2" key="1">
    <citation type="submission" date="2016-05" db="EMBL/GenBank/DDBJ databases">
        <title>Comparative genomics of biotechnologically important yeasts.</title>
        <authorList>
            <consortium name="DOE Joint Genome Institute"/>
            <person name="Riley R."/>
            <person name="Haridas S."/>
            <person name="Wolfe K.H."/>
            <person name="Lopes M.R."/>
            <person name="Hittinger C.T."/>
            <person name="Goker M."/>
            <person name="Salamov A."/>
            <person name="Wisecaver J."/>
            <person name="Long T.M."/>
            <person name="Aerts A.L."/>
            <person name="Barry K."/>
            <person name="Choi C."/>
            <person name="Clum A."/>
            <person name="Coughlan A.Y."/>
            <person name="Deshpande S."/>
            <person name="Douglass A.P."/>
            <person name="Hanson S.J."/>
            <person name="Klenk H.-P."/>
            <person name="Labutti K."/>
            <person name="Lapidus A."/>
            <person name="Lindquist E."/>
            <person name="Lipzen A."/>
            <person name="Meier-Kolthoff J.P."/>
            <person name="Ohm R.A."/>
            <person name="Otillar R.P."/>
            <person name="Pangilinan J."/>
            <person name="Peng Y."/>
            <person name="Rokas A."/>
            <person name="Rosa C.A."/>
            <person name="Scheuner C."/>
            <person name="Sibirny A.A."/>
            <person name="Slot J.C."/>
            <person name="Stielow J.B."/>
            <person name="Sun H."/>
            <person name="Kurtzman C.P."/>
            <person name="Blackwell M."/>
            <person name="Grigoriev I.V."/>
            <person name="Jeffries T.W."/>
        </authorList>
    </citation>
    <scope>NUCLEOTIDE SEQUENCE [LARGE SCALE GENOMIC DNA]</scope>
    <source>
        <strain evidence="2">DSM 1968</strain>
    </source>
</reference>
<organism evidence="1 2">
    <name type="scientific">Ascoidea rubescens DSM 1968</name>
    <dbReference type="NCBI Taxonomy" id="1344418"/>
    <lineage>
        <taxon>Eukaryota</taxon>
        <taxon>Fungi</taxon>
        <taxon>Dikarya</taxon>
        <taxon>Ascomycota</taxon>
        <taxon>Saccharomycotina</taxon>
        <taxon>Saccharomycetes</taxon>
        <taxon>Ascoideaceae</taxon>
        <taxon>Ascoidea</taxon>
    </lineage>
</organism>
<proteinExistence type="predicted"/>
<dbReference type="GO" id="GO:0016787">
    <property type="term" value="F:hydrolase activity"/>
    <property type="evidence" value="ECO:0007669"/>
    <property type="project" value="UniProtKB-KW"/>
</dbReference>
<accession>A0A1D2VL18</accession>
<dbReference type="InterPro" id="IPR050324">
    <property type="entry name" value="CDP-alcohol_PTase-I"/>
</dbReference>